<sequence>MNVIGFAGWSGSGKTTLVEQVVALLSARGRVVSLIKHAHHRFDIDHEGKDSWRHRHAGCREVLISSGVRWSLMHELRGEDEMPLTALLDKLSPCDLVLVEGFKRARIPKIEVRRTEVTEPAFYPDDADIVAVATDIALPTPLPQLDINDPAAVADFIEAFFALPAAR</sequence>
<dbReference type="RefSeq" id="WP_011767213.1">
    <property type="nucleotide sequence ID" value="NC_008702.1"/>
</dbReference>
<gene>
    <name evidence="2" type="primary">mobB2</name>
    <name evidence="2" type="ordered locus">azo3491</name>
</gene>
<keyword evidence="3" id="KW-1185">Reference proteome</keyword>
<dbReference type="Gene3D" id="3.40.50.300">
    <property type="entry name" value="P-loop containing nucleotide triphosphate hydrolases"/>
    <property type="match status" value="1"/>
</dbReference>
<dbReference type="eggNOG" id="COG1763">
    <property type="taxonomic scope" value="Bacteria"/>
</dbReference>
<dbReference type="KEGG" id="azo:azo3491"/>
<organism evidence="2 3">
    <name type="scientific">Azoarcus sp. (strain BH72)</name>
    <dbReference type="NCBI Taxonomy" id="418699"/>
    <lineage>
        <taxon>Bacteria</taxon>
        <taxon>Pseudomonadati</taxon>
        <taxon>Pseudomonadota</taxon>
        <taxon>Betaproteobacteria</taxon>
        <taxon>Rhodocyclales</taxon>
        <taxon>Zoogloeaceae</taxon>
        <taxon>Azoarcus</taxon>
    </lineage>
</organism>
<dbReference type="EMBL" id="AM406670">
    <property type="protein sequence ID" value="CAL96107.1"/>
    <property type="molecule type" value="Genomic_DNA"/>
</dbReference>
<dbReference type="PANTHER" id="PTHR40072:SF1">
    <property type="entry name" value="MOLYBDOPTERIN-GUANINE DINUCLEOTIDE BIOSYNTHESIS ADAPTER PROTEIN"/>
    <property type="match status" value="1"/>
</dbReference>
<name>A1KBA1_AZOSB</name>
<dbReference type="GO" id="GO:0005525">
    <property type="term" value="F:GTP binding"/>
    <property type="evidence" value="ECO:0007669"/>
    <property type="project" value="InterPro"/>
</dbReference>
<proteinExistence type="predicted"/>
<protein>
    <submittedName>
        <fullName evidence="2">Molybdopterin-guanine dinucleotide biosynthesis protein B</fullName>
    </submittedName>
</protein>
<dbReference type="NCBIfam" id="TIGR00176">
    <property type="entry name" value="mobB"/>
    <property type="match status" value="1"/>
</dbReference>
<evidence type="ECO:0000313" key="3">
    <source>
        <dbReference type="Proteomes" id="UP000002588"/>
    </source>
</evidence>
<dbReference type="STRING" id="62928.azo3491"/>
<dbReference type="InterPro" id="IPR004435">
    <property type="entry name" value="MobB_dom"/>
</dbReference>
<dbReference type="Pfam" id="PF03205">
    <property type="entry name" value="MobB"/>
    <property type="match status" value="1"/>
</dbReference>
<dbReference type="CDD" id="cd03116">
    <property type="entry name" value="MobB"/>
    <property type="match status" value="1"/>
</dbReference>
<dbReference type="HOGENOM" id="CLU_068199_2_1_4"/>
<evidence type="ECO:0000313" key="2">
    <source>
        <dbReference type="EMBL" id="CAL96107.1"/>
    </source>
</evidence>
<dbReference type="SUPFAM" id="SSF52540">
    <property type="entry name" value="P-loop containing nucleoside triphosphate hydrolases"/>
    <property type="match status" value="1"/>
</dbReference>
<dbReference type="GO" id="GO:0006777">
    <property type="term" value="P:Mo-molybdopterin cofactor biosynthetic process"/>
    <property type="evidence" value="ECO:0007669"/>
    <property type="project" value="InterPro"/>
</dbReference>
<feature type="domain" description="Molybdopterin-guanine dinucleotide biosynthesis protein B (MobB)" evidence="1">
    <location>
        <begin position="3"/>
        <end position="135"/>
    </location>
</feature>
<dbReference type="Proteomes" id="UP000002588">
    <property type="component" value="Chromosome"/>
</dbReference>
<accession>A1KBA1</accession>
<evidence type="ECO:0000259" key="1">
    <source>
        <dbReference type="Pfam" id="PF03205"/>
    </source>
</evidence>
<dbReference type="PANTHER" id="PTHR40072">
    <property type="entry name" value="MOLYBDOPTERIN-GUANINE DINUCLEOTIDE BIOSYNTHESIS ADAPTER PROTEIN-RELATED"/>
    <property type="match status" value="1"/>
</dbReference>
<reference evidence="2 3" key="1">
    <citation type="journal article" date="2006" name="Nat. Biotechnol.">
        <title>Complete genome of the mutualistic, N2-fixing grass endophyte Azoarcus sp. strain BH72.</title>
        <authorList>
            <person name="Krause A."/>
            <person name="Ramakumar A."/>
            <person name="Bartels D."/>
            <person name="Battistoni F."/>
            <person name="Bekel T."/>
            <person name="Boch J."/>
            <person name="Boehm M."/>
            <person name="Friedrich F."/>
            <person name="Hurek T."/>
            <person name="Krause L."/>
            <person name="Linke B."/>
            <person name="McHardy A.C."/>
            <person name="Sarkar A."/>
            <person name="Schneiker S."/>
            <person name="Syed A.A."/>
            <person name="Thauer R."/>
            <person name="Vorhoelter F.-J."/>
            <person name="Weidner S."/>
            <person name="Puehler A."/>
            <person name="Reinhold-Hurek B."/>
            <person name="Kaiser O."/>
            <person name="Goesmann A."/>
        </authorList>
    </citation>
    <scope>NUCLEOTIDE SEQUENCE [LARGE SCALE GENOMIC DNA]</scope>
    <source>
        <strain evidence="2 3">BH72</strain>
    </source>
</reference>
<dbReference type="AlphaFoldDB" id="A1KBA1"/>
<dbReference type="InterPro" id="IPR027417">
    <property type="entry name" value="P-loop_NTPase"/>
</dbReference>
<dbReference type="InterPro" id="IPR052539">
    <property type="entry name" value="MGD_biosynthesis_adapter"/>
</dbReference>